<sequence length="75" mass="8421">MRHRRGQLARYGVPIPTPGSANISDAMVFPVLKVALAIRTDRIRIMEVKLKIAIMVTTYDPQLKRPYLASTITAQ</sequence>
<keyword evidence="2" id="KW-1185">Reference proteome</keyword>
<proteinExistence type="predicted"/>
<evidence type="ECO:0000313" key="1">
    <source>
        <dbReference type="EMBL" id="KAJ3555569.1"/>
    </source>
</evidence>
<name>A0ACC1T861_9APHY</name>
<organism evidence="1 2">
    <name type="scientific">Phlebia brevispora</name>
    <dbReference type="NCBI Taxonomy" id="194682"/>
    <lineage>
        <taxon>Eukaryota</taxon>
        <taxon>Fungi</taxon>
        <taxon>Dikarya</taxon>
        <taxon>Basidiomycota</taxon>
        <taxon>Agaricomycotina</taxon>
        <taxon>Agaricomycetes</taxon>
        <taxon>Polyporales</taxon>
        <taxon>Meruliaceae</taxon>
        <taxon>Phlebia</taxon>
    </lineage>
</organism>
<gene>
    <name evidence="1" type="ORF">NM688_g2506</name>
</gene>
<dbReference type="Proteomes" id="UP001148662">
    <property type="component" value="Unassembled WGS sequence"/>
</dbReference>
<accession>A0ACC1T861</accession>
<evidence type="ECO:0000313" key="2">
    <source>
        <dbReference type="Proteomes" id="UP001148662"/>
    </source>
</evidence>
<comment type="caution">
    <text evidence="1">The sequence shown here is derived from an EMBL/GenBank/DDBJ whole genome shotgun (WGS) entry which is preliminary data.</text>
</comment>
<protein>
    <submittedName>
        <fullName evidence="1">Uncharacterized protein</fullName>
    </submittedName>
</protein>
<reference evidence="1" key="1">
    <citation type="submission" date="2022-07" db="EMBL/GenBank/DDBJ databases">
        <title>Genome Sequence of Phlebia brevispora.</title>
        <authorList>
            <person name="Buettner E."/>
        </authorList>
    </citation>
    <scope>NUCLEOTIDE SEQUENCE</scope>
    <source>
        <strain evidence="1">MPL23</strain>
    </source>
</reference>
<dbReference type="EMBL" id="JANHOG010000319">
    <property type="protein sequence ID" value="KAJ3555569.1"/>
    <property type="molecule type" value="Genomic_DNA"/>
</dbReference>